<protein>
    <recommendedName>
        <fullName evidence="6">SURF1-like protein</fullName>
    </recommendedName>
</protein>
<gene>
    <name evidence="8" type="ORF">J2W31_003330</name>
</gene>
<evidence type="ECO:0000256" key="2">
    <source>
        <dbReference type="ARBA" id="ARBA00007165"/>
    </source>
</evidence>
<dbReference type="InterPro" id="IPR002994">
    <property type="entry name" value="Surf1/Shy1"/>
</dbReference>
<comment type="caution">
    <text evidence="8">The sequence shown here is derived from an EMBL/GenBank/DDBJ whole genome shotgun (WGS) entry which is preliminary data.</text>
</comment>
<dbReference type="Pfam" id="PF02104">
    <property type="entry name" value="SURF1"/>
    <property type="match status" value="1"/>
</dbReference>
<evidence type="ECO:0000256" key="3">
    <source>
        <dbReference type="ARBA" id="ARBA00022692"/>
    </source>
</evidence>
<dbReference type="Proteomes" id="UP001242045">
    <property type="component" value="Unassembled WGS sequence"/>
</dbReference>
<keyword evidence="4 6" id="KW-1133">Transmembrane helix</keyword>
<proteinExistence type="inferred from homology"/>
<dbReference type="GO" id="GO:0005886">
    <property type="term" value="C:plasma membrane"/>
    <property type="evidence" value="ECO:0007669"/>
    <property type="project" value="UniProtKB-SubCell"/>
</dbReference>
<evidence type="ECO:0000256" key="1">
    <source>
        <dbReference type="ARBA" id="ARBA00004370"/>
    </source>
</evidence>
<dbReference type="RefSeq" id="WP_307685392.1">
    <property type="nucleotide sequence ID" value="NZ_JAUSRD010000007.1"/>
</dbReference>
<comment type="subcellular location">
    <subcellularLocation>
        <location evidence="6">Cell membrane</location>
        <topology evidence="6">Multi-pass membrane protein</topology>
    </subcellularLocation>
    <subcellularLocation>
        <location evidence="1">Membrane</location>
    </subcellularLocation>
</comment>
<dbReference type="AlphaFoldDB" id="A0AAW8D2J2"/>
<accession>A0AAW8D2J2</accession>
<evidence type="ECO:0000256" key="5">
    <source>
        <dbReference type="ARBA" id="ARBA00023136"/>
    </source>
</evidence>
<evidence type="ECO:0000256" key="4">
    <source>
        <dbReference type="ARBA" id="ARBA00022989"/>
    </source>
</evidence>
<keyword evidence="3 6" id="KW-0812">Transmembrane</keyword>
<organism evidence="8 9">
    <name type="scientific">Variovorax boronicumulans</name>
    <dbReference type="NCBI Taxonomy" id="436515"/>
    <lineage>
        <taxon>Bacteria</taxon>
        <taxon>Pseudomonadati</taxon>
        <taxon>Pseudomonadota</taxon>
        <taxon>Betaproteobacteria</taxon>
        <taxon>Burkholderiales</taxon>
        <taxon>Comamonadaceae</taxon>
        <taxon>Variovorax</taxon>
    </lineage>
</organism>
<evidence type="ECO:0000313" key="9">
    <source>
        <dbReference type="Proteomes" id="UP001242045"/>
    </source>
</evidence>
<evidence type="ECO:0000313" key="8">
    <source>
        <dbReference type="EMBL" id="MDP9894207.1"/>
    </source>
</evidence>
<dbReference type="CDD" id="cd06662">
    <property type="entry name" value="SURF1"/>
    <property type="match status" value="1"/>
</dbReference>
<comment type="similarity">
    <text evidence="2 6">Belongs to the SURF1 family.</text>
</comment>
<feature type="transmembrane region" description="Helical" evidence="6">
    <location>
        <begin position="22"/>
        <end position="45"/>
    </location>
</feature>
<feature type="transmembrane region" description="Helical" evidence="6">
    <location>
        <begin position="235"/>
        <end position="256"/>
    </location>
</feature>
<feature type="region of interest" description="Disordered" evidence="7">
    <location>
        <begin position="263"/>
        <end position="288"/>
    </location>
</feature>
<keyword evidence="5 6" id="KW-0472">Membrane</keyword>
<sequence length="288" mass="31082">MTTPPPDLLSSHDKPAGRPRSAAARVALAVCAVLAFAGFFALGTWQVERRAWKLDLIARVDQRVHAPAAEPPARAAWPQVNAANDEYRHVRLTGTFLHDKETLTQASTRLGAGFWVLTPLQTANGTVVLVNRGFVPPDARERASRAATEAKGEVTIAGLLRITEPKGGFLRKNDPAADRWFSRDVQAIGAARGLNDVAPYFVDAEADPSLSPQAADMADYPVRGLTVIAFPNSHLVYALTWYGLALMVLGAAWFVWRDGRKRAGRAPGGSGENAAHADPSPRSDAYRD</sequence>
<dbReference type="PROSITE" id="PS50895">
    <property type="entry name" value="SURF1"/>
    <property type="match status" value="1"/>
</dbReference>
<name>A0AAW8D2J2_9BURK</name>
<evidence type="ECO:0000256" key="7">
    <source>
        <dbReference type="SAM" id="MobiDB-lite"/>
    </source>
</evidence>
<dbReference type="PANTHER" id="PTHR23427">
    <property type="entry name" value="SURFEIT LOCUS PROTEIN"/>
    <property type="match status" value="1"/>
</dbReference>
<feature type="compositionally biased region" description="Basic and acidic residues" evidence="7">
    <location>
        <begin position="279"/>
        <end position="288"/>
    </location>
</feature>
<dbReference type="EMBL" id="JAUSRD010000007">
    <property type="protein sequence ID" value="MDP9894207.1"/>
    <property type="molecule type" value="Genomic_DNA"/>
</dbReference>
<dbReference type="PANTHER" id="PTHR23427:SF2">
    <property type="entry name" value="SURFEIT LOCUS PROTEIN 1"/>
    <property type="match status" value="1"/>
</dbReference>
<dbReference type="InterPro" id="IPR045214">
    <property type="entry name" value="Surf1/Surf4"/>
</dbReference>
<evidence type="ECO:0000256" key="6">
    <source>
        <dbReference type="RuleBase" id="RU363076"/>
    </source>
</evidence>
<keyword evidence="6" id="KW-1003">Cell membrane</keyword>
<reference evidence="8" key="1">
    <citation type="submission" date="2023-07" db="EMBL/GenBank/DDBJ databases">
        <title>Sorghum-associated microbial communities from plants grown in Nebraska, USA.</title>
        <authorList>
            <person name="Schachtman D."/>
        </authorList>
    </citation>
    <scope>NUCLEOTIDE SEQUENCE</scope>
    <source>
        <strain evidence="8">DS3754</strain>
    </source>
</reference>